<keyword evidence="10" id="KW-1185">Reference proteome</keyword>
<dbReference type="InterPro" id="IPR011701">
    <property type="entry name" value="MFS"/>
</dbReference>
<feature type="transmembrane region" description="Helical" evidence="7">
    <location>
        <begin position="72"/>
        <end position="91"/>
    </location>
</feature>
<feature type="transmembrane region" description="Helical" evidence="7">
    <location>
        <begin position="279"/>
        <end position="298"/>
    </location>
</feature>
<dbReference type="Proteomes" id="UP001597318">
    <property type="component" value="Unassembled WGS sequence"/>
</dbReference>
<evidence type="ECO:0000259" key="8">
    <source>
        <dbReference type="PROSITE" id="PS50850"/>
    </source>
</evidence>
<dbReference type="PANTHER" id="PTHR43266">
    <property type="entry name" value="MACROLIDE-EFFLUX PROTEIN"/>
    <property type="match status" value="1"/>
</dbReference>
<dbReference type="Gene3D" id="1.20.1250.20">
    <property type="entry name" value="MFS general substrate transporter like domains"/>
    <property type="match status" value="1"/>
</dbReference>
<dbReference type="EMBL" id="JBHUIK010000003">
    <property type="protein sequence ID" value="MFD2214781.1"/>
    <property type="molecule type" value="Genomic_DNA"/>
</dbReference>
<feature type="transmembrane region" description="Helical" evidence="7">
    <location>
        <begin position="40"/>
        <end position="60"/>
    </location>
</feature>
<feature type="transmembrane region" description="Helical" evidence="7">
    <location>
        <begin position="162"/>
        <end position="182"/>
    </location>
</feature>
<keyword evidence="2" id="KW-0813">Transport</keyword>
<feature type="transmembrane region" description="Helical" evidence="7">
    <location>
        <begin position="217"/>
        <end position="241"/>
    </location>
</feature>
<dbReference type="InterPro" id="IPR020846">
    <property type="entry name" value="MFS_dom"/>
</dbReference>
<feature type="domain" description="Major facilitator superfamily (MFS) profile" evidence="8">
    <location>
        <begin position="6"/>
        <end position="393"/>
    </location>
</feature>
<evidence type="ECO:0000256" key="4">
    <source>
        <dbReference type="ARBA" id="ARBA00022692"/>
    </source>
</evidence>
<feature type="transmembrane region" description="Helical" evidence="7">
    <location>
        <begin position="253"/>
        <end position="270"/>
    </location>
</feature>
<feature type="transmembrane region" description="Helical" evidence="7">
    <location>
        <begin position="304"/>
        <end position="327"/>
    </location>
</feature>
<sequence length="403" mass="44579">MRKNRNVWILLTGEFVAGFGLWLGIIGDLEFMQDKVSSDFLKSLILVAGIFAGIIAGPLAGKITDQYNKKTIMLYSGIARLISVAFMFIAIETGSVWWMIAFLIAINLSAAFYFPALQATLPLVVEKKDLLQLNGIHTNVSTLSRILGTAAAGIFLSVMSLWTLYLLAFISYVVLFILTCFLKVDEQKGKAQSIKEDAASNGQGFKEVFPLIKGQPLVLMTLVLTIVPILFIGGFNLIIIAISEIQNNPSVKAWLYAAEGISFMLGAFFVKRYGNKSPYATLLFFSTIIGISQLVLYFTNMPIITVVAFILFGFSVGTFFPTAATIFQTNVPSDFHGRFFSFRGMFDDFTYQIVLVATGLLLDIIGFQQMTVIFGVLSLLITGCFYMKFRNGNRENSLFEEAG</sequence>
<keyword evidence="6 7" id="KW-0472">Membrane</keyword>
<protein>
    <submittedName>
        <fullName evidence="9">MFS transporter</fullName>
    </submittedName>
</protein>
<gene>
    <name evidence="9" type="ORF">ACFSKK_13915</name>
</gene>
<evidence type="ECO:0000256" key="5">
    <source>
        <dbReference type="ARBA" id="ARBA00022989"/>
    </source>
</evidence>
<comment type="subcellular location">
    <subcellularLocation>
        <location evidence="1">Cell membrane</location>
        <topology evidence="1">Multi-pass membrane protein</topology>
    </subcellularLocation>
</comment>
<organism evidence="9 10">
    <name type="scientific">Metabacillus endolithicus</name>
    <dbReference type="NCBI Taxonomy" id="1535204"/>
    <lineage>
        <taxon>Bacteria</taxon>
        <taxon>Bacillati</taxon>
        <taxon>Bacillota</taxon>
        <taxon>Bacilli</taxon>
        <taxon>Bacillales</taxon>
        <taxon>Bacillaceae</taxon>
        <taxon>Metabacillus</taxon>
    </lineage>
</organism>
<reference evidence="10" key="1">
    <citation type="journal article" date="2019" name="Int. J. Syst. Evol. Microbiol.">
        <title>The Global Catalogue of Microorganisms (GCM) 10K type strain sequencing project: providing services to taxonomists for standard genome sequencing and annotation.</title>
        <authorList>
            <consortium name="The Broad Institute Genomics Platform"/>
            <consortium name="The Broad Institute Genome Sequencing Center for Infectious Disease"/>
            <person name="Wu L."/>
            <person name="Ma J."/>
        </authorList>
    </citation>
    <scope>NUCLEOTIDE SEQUENCE [LARGE SCALE GENOMIC DNA]</scope>
    <source>
        <strain evidence="10">CGMCC 1.15474</strain>
    </source>
</reference>
<evidence type="ECO:0000313" key="10">
    <source>
        <dbReference type="Proteomes" id="UP001597318"/>
    </source>
</evidence>
<feature type="transmembrane region" description="Helical" evidence="7">
    <location>
        <begin position="7"/>
        <end position="25"/>
    </location>
</feature>
<accession>A0ABW5C118</accession>
<name>A0ABW5C118_9BACI</name>
<keyword evidence="3" id="KW-1003">Cell membrane</keyword>
<feature type="transmembrane region" description="Helical" evidence="7">
    <location>
        <begin position="372"/>
        <end position="389"/>
    </location>
</feature>
<evidence type="ECO:0000256" key="2">
    <source>
        <dbReference type="ARBA" id="ARBA00022448"/>
    </source>
</evidence>
<dbReference type="InterPro" id="IPR036259">
    <property type="entry name" value="MFS_trans_sf"/>
</dbReference>
<dbReference type="PANTHER" id="PTHR43266:SF7">
    <property type="entry name" value="TRANSPORTER, PUTATIVE-RELATED"/>
    <property type="match status" value="1"/>
</dbReference>
<dbReference type="PROSITE" id="PS50850">
    <property type="entry name" value="MFS"/>
    <property type="match status" value="1"/>
</dbReference>
<evidence type="ECO:0000256" key="6">
    <source>
        <dbReference type="ARBA" id="ARBA00023136"/>
    </source>
</evidence>
<evidence type="ECO:0000313" key="9">
    <source>
        <dbReference type="EMBL" id="MFD2214781.1"/>
    </source>
</evidence>
<keyword evidence="4 7" id="KW-0812">Transmembrane</keyword>
<feature type="transmembrane region" description="Helical" evidence="7">
    <location>
        <begin position="97"/>
        <end position="124"/>
    </location>
</feature>
<keyword evidence="5 7" id="KW-1133">Transmembrane helix</keyword>
<evidence type="ECO:0000256" key="3">
    <source>
        <dbReference type="ARBA" id="ARBA00022475"/>
    </source>
</evidence>
<evidence type="ECO:0000256" key="7">
    <source>
        <dbReference type="SAM" id="Phobius"/>
    </source>
</evidence>
<dbReference type="CDD" id="cd06173">
    <property type="entry name" value="MFS_MefA_like"/>
    <property type="match status" value="1"/>
</dbReference>
<comment type="caution">
    <text evidence="9">The sequence shown here is derived from an EMBL/GenBank/DDBJ whole genome shotgun (WGS) entry which is preliminary data.</text>
</comment>
<evidence type="ECO:0000256" key="1">
    <source>
        <dbReference type="ARBA" id="ARBA00004651"/>
    </source>
</evidence>
<dbReference type="SUPFAM" id="SSF103473">
    <property type="entry name" value="MFS general substrate transporter"/>
    <property type="match status" value="1"/>
</dbReference>
<dbReference type="RefSeq" id="WP_247346221.1">
    <property type="nucleotide sequence ID" value="NZ_CP095550.1"/>
</dbReference>
<dbReference type="Pfam" id="PF07690">
    <property type="entry name" value="MFS_1"/>
    <property type="match status" value="1"/>
</dbReference>
<proteinExistence type="predicted"/>